<dbReference type="Gene3D" id="2.40.30.10">
    <property type="entry name" value="Translation factors"/>
    <property type="match status" value="1"/>
</dbReference>
<keyword evidence="2" id="KW-0285">Flavoprotein</keyword>
<dbReference type="Pfam" id="PF22780">
    <property type="entry name" value="HI0933_like_1st"/>
    <property type="match status" value="1"/>
</dbReference>
<dbReference type="Proteomes" id="UP000319255">
    <property type="component" value="Unassembled WGS sequence"/>
</dbReference>
<proteinExistence type="predicted"/>
<comment type="cofactor">
    <cofactor evidence="1">
        <name>FAD</name>
        <dbReference type="ChEBI" id="CHEBI:57692"/>
    </cofactor>
</comment>
<evidence type="ECO:0000259" key="4">
    <source>
        <dbReference type="Pfam" id="PF03486"/>
    </source>
</evidence>
<name>A0A501WRS4_9RHOB</name>
<comment type="caution">
    <text evidence="6">The sequence shown here is derived from an EMBL/GenBank/DDBJ whole genome shotgun (WGS) entry which is preliminary data.</text>
</comment>
<evidence type="ECO:0000313" key="6">
    <source>
        <dbReference type="EMBL" id="TPE52058.1"/>
    </source>
</evidence>
<dbReference type="InterPro" id="IPR055178">
    <property type="entry name" value="RsdA/BaiN/AoA(So)-like_dom"/>
</dbReference>
<gene>
    <name evidence="6" type="ORF">FJM51_06420</name>
</gene>
<evidence type="ECO:0000256" key="2">
    <source>
        <dbReference type="ARBA" id="ARBA00022630"/>
    </source>
</evidence>
<dbReference type="InterPro" id="IPR004792">
    <property type="entry name" value="BaiN-like"/>
</dbReference>
<keyword evidence="7" id="KW-1185">Reference proteome</keyword>
<dbReference type="PANTHER" id="PTHR42887:SF1">
    <property type="entry name" value="BLR3961 PROTEIN"/>
    <property type="match status" value="1"/>
</dbReference>
<accession>A0A501WRS4</accession>
<dbReference type="InterPro" id="IPR036188">
    <property type="entry name" value="FAD/NAD-bd_sf"/>
</dbReference>
<dbReference type="InterPro" id="IPR022460">
    <property type="entry name" value="Flavoprotein_PP4765"/>
</dbReference>
<keyword evidence="3" id="KW-0274">FAD</keyword>
<feature type="domain" description="RsdA/BaiN/AoA(So)-like Rossmann fold-like" evidence="4">
    <location>
        <begin position="8"/>
        <end position="388"/>
    </location>
</feature>
<evidence type="ECO:0000256" key="3">
    <source>
        <dbReference type="ARBA" id="ARBA00022827"/>
    </source>
</evidence>
<evidence type="ECO:0000313" key="7">
    <source>
        <dbReference type="Proteomes" id="UP000319255"/>
    </source>
</evidence>
<sequence length="399" mass="40879">MSAEEVEALVIGGGPAGLMAAEMLAGAGASVLVTEAKPSLGRKLLMAGKSGLNLTKDEPAAAFLAAYGPEGAWLAPFLAEFGPGEVMDWARGLDQPVFTGTSGRVFPEAMKASPLLRAWVARLSGLGVGWRMRWRFTGWEGEAATFETPGGPRALRAGATVLALGGASWSRLGSDGAWAPVLAGEGVPLTPFAPSNTGFRIAWSEAMARHFGAAIKPARLRAGGSESRGEIVLTATGIEGGGVYALGPALRAGAEARLDLVPDLPEEVARARLARPRGGASLSNHLRKTLRLPPQKIALLRECAPEALDDPAALAAAVKALPLRLDGPGPLDAAISTAGGVAPAALDADLMLRARPGVFCAGEMLDWDAPTGGYLLTACLATGRHAGRAAARRLGRAAG</sequence>
<dbReference type="Pfam" id="PF03486">
    <property type="entry name" value="HI0933_like"/>
    <property type="match status" value="1"/>
</dbReference>
<dbReference type="Gene3D" id="1.10.8.260">
    <property type="entry name" value="HI0933 insert domain-like"/>
    <property type="match status" value="1"/>
</dbReference>
<dbReference type="PRINTS" id="PR00420">
    <property type="entry name" value="RNGMNOXGNASE"/>
</dbReference>
<dbReference type="EMBL" id="VFRP01000004">
    <property type="protein sequence ID" value="TPE52058.1"/>
    <property type="molecule type" value="Genomic_DNA"/>
</dbReference>
<dbReference type="SUPFAM" id="SSF160996">
    <property type="entry name" value="HI0933 insert domain-like"/>
    <property type="match status" value="1"/>
</dbReference>
<dbReference type="NCBIfam" id="TIGR00275">
    <property type="entry name" value="aminoacetone oxidase family FAD-binding enzyme"/>
    <property type="match status" value="1"/>
</dbReference>
<feature type="domain" description="RsdA/BaiN/AoA(So)-like insert" evidence="5">
    <location>
        <begin position="194"/>
        <end position="336"/>
    </location>
</feature>
<evidence type="ECO:0000259" key="5">
    <source>
        <dbReference type="Pfam" id="PF22780"/>
    </source>
</evidence>
<dbReference type="InterPro" id="IPR023166">
    <property type="entry name" value="BaiN-like_dom_sf"/>
</dbReference>
<reference evidence="6 7" key="1">
    <citation type="submission" date="2019-06" db="EMBL/GenBank/DDBJ databases">
        <title>A novel bacterium of genus Amaricoccus, isolated from marine sediment.</title>
        <authorList>
            <person name="Huang H."/>
            <person name="Mo K."/>
            <person name="Hu Y."/>
        </authorList>
    </citation>
    <scope>NUCLEOTIDE SEQUENCE [LARGE SCALE GENOMIC DNA]</scope>
    <source>
        <strain evidence="6 7">HB172011</strain>
    </source>
</reference>
<dbReference type="RefSeq" id="WP_140453300.1">
    <property type="nucleotide sequence ID" value="NZ_VFRP01000004.1"/>
</dbReference>
<dbReference type="OrthoDB" id="5288829at2"/>
<dbReference type="NCBIfam" id="TIGR03862">
    <property type="entry name" value="flavo_PP4765"/>
    <property type="match status" value="1"/>
</dbReference>
<dbReference type="AlphaFoldDB" id="A0A501WRS4"/>
<evidence type="ECO:0000256" key="1">
    <source>
        <dbReference type="ARBA" id="ARBA00001974"/>
    </source>
</evidence>
<dbReference type="Gene3D" id="3.50.50.60">
    <property type="entry name" value="FAD/NAD(P)-binding domain"/>
    <property type="match status" value="1"/>
</dbReference>
<protein>
    <submittedName>
        <fullName evidence="6">TIGR03862 family flavoprotein</fullName>
    </submittedName>
</protein>
<dbReference type="PANTHER" id="PTHR42887">
    <property type="entry name" value="OS12G0638800 PROTEIN"/>
    <property type="match status" value="1"/>
</dbReference>
<dbReference type="InterPro" id="IPR057661">
    <property type="entry name" value="RsdA/BaiN/AoA(So)_Rossmann"/>
</dbReference>
<organism evidence="6 7">
    <name type="scientific">Amaricoccus solimangrovi</name>
    <dbReference type="NCBI Taxonomy" id="2589815"/>
    <lineage>
        <taxon>Bacteria</taxon>
        <taxon>Pseudomonadati</taxon>
        <taxon>Pseudomonadota</taxon>
        <taxon>Alphaproteobacteria</taxon>
        <taxon>Rhodobacterales</taxon>
        <taxon>Paracoccaceae</taxon>
        <taxon>Amaricoccus</taxon>
    </lineage>
</organism>
<dbReference type="SUPFAM" id="SSF51905">
    <property type="entry name" value="FAD/NAD(P)-binding domain"/>
    <property type="match status" value="1"/>
</dbReference>